<keyword evidence="5" id="KW-0547">Nucleotide-binding</keyword>
<dbReference type="EC" id="3.6.4.13" evidence="3"/>
<feature type="compositionally biased region" description="Acidic residues" evidence="12">
    <location>
        <begin position="966"/>
        <end position="979"/>
    </location>
</feature>
<evidence type="ECO:0000256" key="11">
    <source>
        <dbReference type="ARBA" id="ARBA00047984"/>
    </source>
</evidence>
<dbReference type="KEGG" id="mbr:MONBRDRAFT_12543"/>
<feature type="domain" description="DNA2/NAM7 helicase helicase" evidence="13">
    <location>
        <begin position="456"/>
        <end position="567"/>
    </location>
</feature>
<dbReference type="Proteomes" id="UP000001357">
    <property type="component" value="Unassembled WGS sequence"/>
</dbReference>
<dbReference type="GO" id="GO:0005829">
    <property type="term" value="C:cytosol"/>
    <property type="evidence" value="ECO:0000318"/>
    <property type="project" value="GO_Central"/>
</dbReference>
<evidence type="ECO:0000256" key="5">
    <source>
        <dbReference type="ARBA" id="ARBA00022741"/>
    </source>
</evidence>
<dbReference type="Pfam" id="PF21634">
    <property type="entry name" value="MOV-10_beta-barrel"/>
    <property type="match status" value="1"/>
</dbReference>
<evidence type="ECO:0000256" key="1">
    <source>
        <dbReference type="ARBA" id="ARBA00004331"/>
    </source>
</evidence>
<dbReference type="InParanoid" id="A9VCL0"/>
<evidence type="ECO:0000256" key="6">
    <source>
        <dbReference type="ARBA" id="ARBA00022801"/>
    </source>
</evidence>
<keyword evidence="6" id="KW-0378">Hydrolase</keyword>
<dbReference type="CDD" id="cd18038">
    <property type="entry name" value="DEXXQc_Helz-like"/>
    <property type="match status" value="1"/>
</dbReference>
<keyword evidence="17" id="KW-1185">Reference proteome</keyword>
<dbReference type="EMBL" id="CH991582">
    <property type="protein sequence ID" value="EDQ84701.1"/>
    <property type="molecule type" value="Genomic_DNA"/>
</dbReference>
<dbReference type="OMA" id="GHADECE"/>
<accession>A9VCL0</accession>
<evidence type="ECO:0000256" key="7">
    <source>
        <dbReference type="ARBA" id="ARBA00022806"/>
    </source>
</evidence>
<sequence>MAVDPVTTLWCLKQSTFKREGLPDKNSPQARDICSLIKPQLSDATGMSDLRRRLREFYELSYTIAFRPLQLALRQYRQLLPPLPAPLRKRRSEGHQLHRFKALTEAQQDANELRQKLKHHATHGGLLKPKGGVRLIAKHSLVAEPGQKSVLEVQVHNERPKERLLHVWDIISKPRHVSLWDEKMGIDKVPVPANGTVNLRISYHPPQQEHVVCLLVLSFGGFHLGHVLELKAESALLKQLRAENEPRVRRRQLKIRGPVHTNGIRPSGDLPKYTTPLPKFENATPVSELAKKLPEQPEPLTPSTYAKRLALLWHLEEHQMNLDLDRYSMENAPLTISGRFLALVVPGLAERRPSVLKGDAIIIQNASGESHRGYVHHVRQCEVLIKFHETVHAQHIDRMPYNVRFTLKRTGLQRRHRALRDISSSPLLPLVIPTHPLFPKKASASQPRQLQWRSPNLNNEQQQAVQAVIQLPPQSPPYIIFGPPGTGKTMTLVEAVYQASVQTCNVNICNKHEPFAHAHCASLPQVFASKQGSRVLVCAPSNDATDVLLARITRAVSGLLPQSAILRANAAFRQRSGADREEVAKYSCYDEEANVYKLPDNMSHVRLVFSTLAFAATVTDVQNGFKGVDYVFIDEAGHADECETLLPLIGGVGAWSESVGTRIVLAGDPCQLGPIIRSSVAVKHGLGESMLERLMSQAPYARQLDAPTGTAPTFNRAYVTKLIKNYRSHPKLLAVPSRLFYDDELEACADVDERNSLLTWDQLPNAKVPLVFHGVQGKHEQEGDSPSFFNLEELVQVCQYVEDLLDHRPAGLRPSDIGVIAPYTKQCQRLRRLFERKGWDRIKVGTVEAFQGDERRVIIVSTVRSVQPTQLDTVDLAAFLRFDVEHSLGFLRNPKRFNVTVTRPKALLVVVGNPFVLRCDPCWKQLIDFAREQGCYAGTEYVGQAAQTEQFAEAMRSVGLDREVDGSDDDDDDDMDEAAAADLPWQREH</sequence>
<keyword evidence="4" id="KW-0963">Cytoplasm</keyword>
<dbReference type="FunCoup" id="A9VCL0">
    <property type="interactions" value="423"/>
</dbReference>
<evidence type="ECO:0000259" key="14">
    <source>
        <dbReference type="Pfam" id="PF13087"/>
    </source>
</evidence>
<keyword evidence="7" id="KW-0347">Helicase</keyword>
<dbReference type="PANTHER" id="PTHR45418:SF1">
    <property type="entry name" value="CANCER_TESTIS ANTIGEN 55"/>
    <property type="match status" value="1"/>
</dbReference>
<proteinExistence type="inferred from homology"/>
<dbReference type="CDD" id="cd18808">
    <property type="entry name" value="SF1_C_Upf1"/>
    <property type="match status" value="1"/>
</dbReference>
<dbReference type="GO" id="GO:0035194">
    <property type="term" value="P:regulatory ncRNA-mediated post-transcriptional gene silencing"/>
    <property type="evidence" value="ECO:0000318"/>
    <property type="project" value="GO_Central"/>
</dbReference>
<gene>
    <name evidence="16" type="ORF">MONBRDRAFT_12543</name>
</gene>
<dbReference type="Gene3D" id="3.40.50.300">
    <property type="entry name" value="P-loop containing nucleotide triphosphate hydrolases"/>
    <property type="match status" value="2"/>
</dbReference>
<dbReference type="InterPro" id="IPR049080">
    <property type="entry name" value="MOV-10-like_beta-barrel"/>
</dbReference>
<dbReference type="GeneID" id="5895723"/>
<dbReference type="GO" id="GO:0032574">
    <property type="term" value="F:5'-3' RNA helicase activity"/>
    <property type="evidence" value="ECO:0007669"/>
    <property type="project" value="InterPro"/>
</dbReference>
<comment type="subcellular location">
    <subcellularLocation>
        <location evidence="1">Cytoplasm</location>
        <location evidence="1">Cytoplasmic ribonucleoprotein granule</location>
    </subcellularLocation>
</comment>
<feature type="domain" description="DNA2/NAM7 helicase helicase" evidence="13">
    <location>
        <begin position="602"/>
        <end position="678"/>
    </location>
</feature>
<evidence type="ECO:0000256" key="2">
    <source>
        <dbReference type="ARBA" id="ARBA00005601"/>
    </source>
</evidence>
<evidence type="ECO:0000256" key="10">
    <source>
        <dbReference type="ARBA" id="ARBA00023158"/>
    </source>
</evidence>
<dbReference type="SUPFAM" id="SSF52540">
    <property type="entry name" value="P-loop containing nucleoside triphosphate hydrolases"/>
    <property type="match status" value="1"/>
</dbReference>
<dbReference type="Pfam" id="PF13086">
    <property type="entry name" value="AAA_11"/>
    <property type="match status" value="2"/>
</dbReference>
<dbReference type="GO" id="GO:0003723">
    <property type="term" value="F:RNA binding"/>
    <property type="evidence" value="ECO:0000318"/>
    <property type="project" value="GO_Central"/>
</dbReference>
<evidence type="ECO:0000259" key="15">
    <source>
        <dbReference type="Pfam" id="PF21634"/>
    </source>
</evidence>
<dbReference type="GO" id="GO:0016787">
    <property type="term" value="F:hydrolase activity"/>
    <property type="evidence" value="ECO:0007669"/>
    <property type="project" value="UniProtKB-KW"/>
</dbReference>
<evidence type="ECO:0000313" key="17">
    <source>
        <dbReference type="Proteomes" id="UP000001357"/>
    </source>
</evidence>
<evidence type="ECO:0000259" key="13">
    <source>
        <dbReference type="Pfam" id="PF13086"/>
    </source>
</evidence>
<evidence type="ECO:0000256" key="8">
    <source>
        <dbReference type="ARBA" id="ARBA00022840"/>
    </source>
</evidence>
<dbReference type="Pfam" id="PF13087">
    <property type="entry name" value="AAA_12"/>
    <property type="match status" value="1"/>
</dbReference>
<evidence type="ECO:0000313" key="16">
    <source>
        <dbReference type="EMBL" id="EDQ84701.1"/>
    </source>
</evidence>
<comment type="catalytic activity">
    <reaction evidence="11">
        <text>ATP + H2O = ADP + phosphate + H(+)</text>
        <dbReference type="Rhea" id="RHEA:13065"/>
        <dbReference type="ChEBI" id="CHEBI:15377"/>
        <dbReference type="ChEBI" id="CHEBI:15378"/>
        <dbReference type="ChEBI" id="CHEBI:30616"/>
        <dbReference type="ChEBI" id="CHEBI:43474"/>
        <dbReference type="ChEBI" id="CHEBI:456216"/>
        <dbReference type="EC" id="3.6.4.13"/>
    </reaction>
</comment>
<keyword evidence="10" id="KW-0943">RNA-mediated gene silencing</keyword>
<name>A9VCL0_MONBE</name>
<dbReference type="InterPro" id="IPR027417">
    <property type="entry name" value="P-loop_NTPase"/>
</dbReference>
<evidence type="ECO:0000256" key="12">
    <source>
        <dbReference type="SAM" id="MobiDB-lite"/>
    </source>
</evidence>
<keyword evidence="9" id="KW-0694">RNA-binding</keyword>
<feature type="domain" description="DNA2/NAM7 helicase-like C-terminal" evidence="14">
    <location>
        <begin position="687"/>
        <end position="913"/>
    </location>
</feature>
<feature type="domain" description="Helicase MOV-10-like beta-barrel" evidence="15">
    <location>
        <begin position="327"/>
        <end position="405"/>
    </location>
</feature>
<protein>
    <recommendedName>
        <fullName evidence="3">RNA helicase</fullName>
        <ecNumber evidence="3">3.6.4.13</ecNumber>
    </recommendedName>
</protein>
<dbReference type="GO" id="GO:0043186">
    <property type="term" value="C:P granule"/>
    <property type="evidence" value="ECO:0000318"/>
    <property type="project" value="GO_Central"/>
</dbReference>
<dbReference type="eggNOG" id="KOG1804">
    <property type="taxonomic scope" value="Eukaryota"/>
</dbReference>
<dbReference type="InterPro" id="IPR041677">
    <property type="entry name" value="DNA2/NAM7_AAA_11"/>
</dbReference>
<keyword evidence="8" id="KW-0067">ATP-binding</keyword>
<dbReference type="FunFam" id="3.40.50.300:FF:000608">
    <property type="entry name" value="Mov10 RISC complex RNA helicase"/>
    <property type="match status" value="1"/>
</dbReference>
<dbReference type="RefSeq" id="XP_001750487.1">
    <property type="nucleotide sequence ID" value="XM_001750435.1"/>
</dbReference>
<dbReference type="InterPro" id="IPR047187">
    <property type="entry name" value="SF1_C_Upf1"/>
</dbReference>
<evidence type="ECO:0000256" key="3">
    <source>
        <dbReference type="ARBA" id="ARBA00012552"/>
    </source>
</evidence>
<evidence type="ECO:0000256" key="9">
    <source>
        <dbReference type="ARBA" id="ARBA00022884"/>
    </source>
</evidence>
<feature type="region of interest" description="Disordered" evidence="12">
    <location>
        <begin position="962"/>
        <end position="989"/>
    </location>
</feature>
<comment type="similarity">
    <text evidence="2">Belongs to the DNA2/NAM7 helicase family. SDE3 subfamily.</text>
</comment>
<dbReference type="InterPro" id="IPR026122">
    <property type="entry name" value="MOV-10/SDE3_DEXXQ/H-box"/>
</dbReference>
<evidence type="ECO:0000256" key="4">
    <source>
        <dbReference type="ARBA" id="ARBA00022490"/>
    </source>
</evidence>
<dbReference type="AlphaFoldDB" id="A9VCL0"/>
<dbReference type="STRING" id="81824.A9VCL0"/>
<dbReference type="InterPro" id="IPR041679">
    <property type="entry name" value="DNA2/NAM7-like_C"/>
</dbReference>
<reference evidence="16 17" key="1">
    <citation type="journal article" date="2008" name="Nature">
        <title>The genome of the choanoflagellate Monosiga brevicollis and the origin of metazoans.</title>
        <authorList>
            <consortium name="JGI Sequencing"/>
            <person name="King N."/>
            <person name="Westbrook M.J."/>
            <person name="Young S.L."/>
            <person name="Kuo A."/>
            <person name="Abedin M."/>
            <person name="Chapman J."/>
            <person name="Fairclough S."/>
            <person name="Hellsten U."/>
            <person name="Isogai Y."/>
            <person name="Letunic I."/>
            <person name="Marr M."/>
            <person name="Pincus D."/>
            <person name="Putnam N."/>
            <person name="Rokas A."/>
            <person name="Wright K.J."/>
            <person name="Zuzow R."/>
            <person name="Dirks W."/>
            <person name="Good M."/>
            <person name="Goodstein D."/>
            <person name="Lemons D."/>
            <person name="Li W."/>
            <person name="Lyons J.B."/>
            <person name="Morris A."/>
            <person name="Nichols S."/>
            <person name="Richter D.J."/>
            <person name="Salamov A."/>
            <person name="Bork P."/>
            <person name="Lim W.A."/>
            <person name="Manning G."/>
            <person name="Miller W.T."/>
            <person name="McGinnis W."/>
            <person name="Shapiro H."/>
            <person name="Tjian R."/>
            <person name="Grigoriev I.V."/>
            <person name="Rokhsar D."/>
        </authorList>
    </citation>
    <scope>NUCLEOTIDE SEQUENCE [LARGE SCALE GENOMIC DNA]</scope>
    <source>
        <strain evidence="17">MX1 / ATCC 50154</strain>
    </source>
</reference>
<organism evidence="16 17">
    <name type="scientific">Monosiga brevicollis</name>
    <name type="common">Choanoflagellate</name>
    <dbReference type="NCBI Taxonomy" id="81824"/>
    <lineage>
        <taxon>Eukaryota</taxon>
        <taxon>Choanoflagellata</taxon>
        <taxon>Craspedida</taxon>
        <taxon>Salpingoecidae</taxon>
        <taxon>Monosiga</taxon>
    </lineage>
</organism>
<dbReference type="FunFam" id="3.40.50.300:FF:005627">
    <property type="entry name" value="Predicted protein"/>
    <property type="match status" value="1"/>
</dbReference>
<dbReference type="PANTHER" id="PTHR45418">
    <property type="entry name" value="CANCER/TESTIS ANTIGEN 55"/>
    <property type="match status" value="1"/>
</dbReference>
<dbReference type="GO" id="GO:0005524">
    <property type="term" value="F:ATP binding"/>
    <property type="evidence" value="ECO:0007669"/>
    <property type="project" value="UniProtKB-KW"/>
</dbReference>